<dbReference type="PATRIC" id="fig|883078.3.peg.4427"/>
<keyword evidence="1" id="KW-0472">Membrane</keyword>
<reference evidence="2 3" key="1">
    <citation type="submission" date="2012-04" db="EMBL/GenBank/DDBJ databases">
        <title>The Genome Sequence of Afipia broomeae ATCC 49717.</title>
        <authorList>
            <consortium name="The Broad Institute Genome Sequencing Platform"/>
            <person name="Earl A."/>
            <person name="Ward D."/>
            <person name="Feldgarden M."/>
            <person name="Gevers D."/>
            <person name="Huys G."/>
            <person name="Walker B."/>
            <person name="Young S.K."/>
            <person name="Zeng Q."/>
            <person name="Gargeya S."/>
            <person name="Fitzgerald M."/>
            <person name="Haas B."/>
            <person name="Abouelleil A."/>
            <person name="Alvarado L."/>
            <person name="Arachchi H.M."/>
            <person name="Berlin A."/>
            <person name="Chapman S.B."/>
            <person name="Goldberg J."/>
            <person name="Griggs A."/>
            <person name="Gujja S."/>
            <person name="Hansen M."/>
            <person name="Howarth C."/>
            <person name="Imamovic A."/>
            <person name="Larimer J."/>
            <person name="McCowen C."/>
            <person name="Montmayeur A."/>
            <person name="Murphy C."/>
            <person name="Neiman D."/>
            <person name="Pearson M."/>
            <person name="Priest M."/>
            <person name="Roberts A."/>
            <person name="Saif S."/>
            <person name="Shea T."/>
            <person name="Sisk P."/>
            <person name="Sykes S."/>
            <person name="Wortman J."/>
            <person name="Nusbaum C."/>
            <person name="Birren B."/>
        </authorList>
    </citation>
    <scope>NUCLEOTIDE SEQUENCE [LARGE SCALE GENOMIC DNA]</scope>
    <source>
        <strain evidence="2 3">ATCC 49717</strain>
    </source>
</reference>
<protein>
    <submittedName>
        <fullName evidence="2">Uncharacterized protein</fullName>
    </submittedName>
</protein>
<dbReference type="EMBL" id="AGWX01000005">
    <property type="protein sequence ID" value="EKS34378.1"/>
    <property type="molecule type" value="Genomic_DNA"/>
</dbReference>
<keyword evidence="1" id="KW-1133">Transmembrane helix</keyword>
<evidence type="ECO:0000313" key="3">
    <source>
        <dbReference type="Proteomes" id="UP000001096"/>
    </source>
</evidence>
<accession>K8P7L5</accession>
<comment type="caution">
    <text evidence="2">The sequence shown here is derived from an EMBL/GenBank/DDBJ whole genome shotgun (WGS) entry which is preliminary data.</text>
</comment>
<dbReference type="HOGENOM" id="CLU_2286075_0_0_5"/>
<name>K8P7L5_9BRAD</name>
<organism evidence="2 3">
    <name type="scientific">Afipia broomeae ATCC 49717</name>
    <dbReference type="NCBI Taxonomy" id="883078"/>
    <lineage>
        <taxon>Bacteria</taxon>
        <taxon>Pseudomonadati</taxon>
        <taxon>Pseudomonadota</taxon>
        <taxon>Alphaproteobacteria</taxon>
        <taxon>Hyphomicrobiales</taxon>
        <taxon>Nitrobacteraceae</taxon>
        <taxon>Afipia</taxon>
    </lineage>
</organism>
<feature type="transmembrane region" description="Helical" evidence="1">
    <location>
        <begin position="66"/>
        <end position="88"/>
    </location>
</feature>
<gene>
    <name evidence="2" type="ORF">HMPREF9695_04288</name>
</gene>
<feature type="transmembrane region" description="Helical" evidence="1">
    <location>
        <begin position="41"/>
        <end position="60"/>
    </location>
</feature>
<evidence type="ECO:0000313" key="2">
    <source>
        <dbReference type="EMBL" id="EKS34378.1"/>
    </source>
</evidence>
<evidence type="ECO:0000256" key="1">
    <source>
        <dbReference type="SAM" id="Phobius"/>
    </source>
</evidence>
<keyword evidence="1" id="KW-0812">Transmembrane</keyword>
<keyword evidence="3" id="KW-1185">Reference proteome</keyword>
<sequence length="100" mass="10747">MSMIYLAMFNWGWVLASAVVGLAMGWIAVVHRGRGWSTMTLRKVAVLIAALILASVFHLAPGRAGYWLDLGLVMFAAYVLGCAVGSWLRSLVVARHTAAG</sequence>
<proteinExistence type="predicted"/>
<feature type="transmembrane region" description="Helical" evidence="1">
    <location>
        <begin position="6"/>
        <end position="29"/>
    </location>
</feature>
<dbReference type="Proteomes" id="UP000001096">
    <property type="component" value="Unassembled WGS sequence"/>
</dbReference>
<dbReference type="AlphaFoldDB" id="K8P7L5"/>
<dbReference type="eggNOG" id="ENOG5030PB8">
    <property type="taxonomic scope" value="Bacteria"/>
</dbReference>